<accession>A0AA49GLB4</accession>
<reference evidence="2" key="2">
    <citation type="journal article" date="2024" name="Antonie Van Leeuwenhoek">
        <title>Roseihalotalea indica gen. nov., sp. nov., a halophilic Bacteroidetes from mesopelagic Southwest Indian Ocean with higher carbohydrate metabolic potential.</title>
        <authorList>
            <person name="Chen B."/>
            <person name="Zhang M."/>
            <person name="Lin D."/>
            <person name="Ye J."/>
            <person name="Tang K."/>
        </authorList>
    </citation>
    <scope>NUCLEOTIDE SEQUENCE</scope>
    <source>
        <strain evidence="2">TK19036</strain>
    </source>
</reference>
<dbReference type="EMBL" id="CP120682">
    <property type="protein sequence ID" value="WKN36238.1"/>
    <property type="molecule type" value="Genomic_DNA"/>
</dbReference>
<dbReference type="SUPFAM" id="SSF53850">
    <property type="entry name" value="Periplasmic binding protein-like II"/>
    <property type="match status" value="1"/>
</dbReference>
<dbReference type="AlphaFoldDB" id="A0AA49GLB4"/>
<dbReference type="PIRSF" id="PIRSF006470">
    <property type="entry name" value="DctB"/>
    <property type="match status" value="1"/>
</dbReference>
<dbReference type="InterPro" id="IPR018389">
    <property type="entry name" value="DctP_fam"/>
</dbReference>
<dbReference type="GO" id="GO:0030246">
    <property type="term" value="F:carbohydrate binding"/>
    <property type="evidence" value="ECO:0007669"/>
    <property type="project" value="TreeGrafter"/>
</dbReference>
<evidence type="ECO:0000256" key="1">
    <source>
        <dbReference type="ARBA" id="ARBA00022729"/>
    </source>
</evidence>
<dbReference type="InterPro" id="IPR004682">
    <property type="entry name" value="TRAP_DctP"/>
</dbReference>
<dbReference type="NCBIfam" id="NF037995">
    <property type="entry name" value="TRAP_S1"/>
    <property type="match status" value="1"/>
</dbReference>
<evidence type="ECO:0000313" key="2">
    <source>
        <dbReference type="EMBL" id="WKN36238.1"/>
    </source>
</evidence>
<dbReference type="NCBIfam" id="TIGR00787">
    <property type="entry name" value="dctP"/>
    <property type="match status" value="1"/>
</dbReference>
<name>A0AA49GLB4_9BACT</name>
<proteinExistence type="predicted"/>
<dbReference type="PROSITE" id="PS51257">
    <property type="entry name" value="PROKAR_LIPOPROTEIN"/>
    <property type="match status" value="1"/>
</dbReference>
<dbReference type="CDD" id="cd13671">
    <property type="entry name" value="PBP2_TRAP_SBP_like_3"/>
    <property type="match status" value="1"/>
</dbReference>
<dbReference type="PANTHER" id="PTHR33376">
    <property type="match status" value="1"/>
</dbReference>
<dbReference type="Gene3D" id="3.40.190.170">
    <property type="entry name" value="Bacterial extracellular solute-binding protein, family 7"/>
    <property type="match status" value="1"/>
</dbReference>
<dbReference type="Pfam" id="PF03480">
    <property type="entry name" value="DctP"/>
    <property type="match status" value="1"/>
</dbReference>
<keyword evidence="1" id="KW-0732">Signal</keyword>
<gene>
    <name evidence="2" type="ORF">K4G66_28130</name>
</gene>
<dbReference type="PANTHER" id="PTHR33376:SF2">
    <property type="entry name" value="DICARBOXYLATE-BINDING PERIPLASMIC PROTEIN"/>
    <property type="match status" value="1"/>
</dbReference>
<dbReference type="GO" id="GO:0055085">
    <property type="term" value="P:transmembrane transport"/>
    <property type="evidence" value="ECO:0007669"/>
    <property type="project" value="InterPro"/>
</dbReference>
<protein>
    <submittedName>
        <fullName evidence="2">TRAP transporter substrate-binding protein</fullName>
    </submittedName>
</protein>
<sequence>MRLLLYSNLLLISGFLFGCHQLTNERYLKIAHSNDASHPVHQAMLFMAEQVKEKSNGQLQINVYPSAQLGQERECIELLQIGSLAMTKSSSAVMEGFAPNFKVLSIPYLFQGKEHQFEVLDGEIGKELRLEGEKFWLRGLCFYDAGFRSFYTKDAPVEDPQDLQGKKIRVMPSNTAIQMVQELGGSPTPISYGELYTALQQGVVDAAENNPPSFYFSKHYEVCKYYSLDEHTAIPDILLISTIVWESLSEQEQQWLQEAANESAVYERELWAKAEQESLDAVEKAGVTITRPDKAKFSDKVEPMYEQYKEEPEVYDLIQRIQAVQIDSTQVSLR</sequence>
<dbReference type="GO" id="GO:0030288">
    <property type="term" value="C:outer membrane-bounded periplasmic space"/>
    <property type="evidence" value="ECO:0007669"/>
    <property type="project" value="InterPro"/>
</dbReference>
<dbReference type="InterPro" id="IPR038404">
    <property type="entry name" value="TRAP_DctP_sf"/>
</dbReference>
<organism evidence="2">
    <name type="scientific">Roseihalotalea indica</name>
    <dbReference type="NCBI Taxonomy" id="2867963"/>
    <lineage>
        <taxon>Bacteria</taxon>
        <taxon>Pseudomonadati</taxon>
        <taxon>Bacteroidota</taxon>
        <taxon>Cytophagia</taxon>
        <taxon>Cytophagales</taxon>
        <taxon>Catalimonadaceae</taxon>
        <taxon>Roseihalotalea</taxon>
    </lineage>
</organism>
<reference evidence="2" key="1">
    <citation type="journal article" date="2023" name="Comput. Struct. Biotechnol. J.">
        <title>Discovery of a novel marine Bacteroidetes with a rich repertoire of carbohydrate-active enzymes.</title>
        <authorList>
            <person name="Chen B."/>
            <person name="Liu G."/>
            <person name="Chen Q."/>
            <person name="Wang H."/>
            <person name="Liu L."/>
            <person name="Tang K."/>
        </authorList>
    </citation>
    <scope>NUCLEOTIDE SEQUENCE</scope>
    <source>
        <strain evidence="2">TK19036</strain>
    </source>
</reference>